<dbReference type="Gene3D" id="3.40.50.2000">
    <property type="entry name" value="Glycogen Phosphorylase B"/>
    <property type="match status" value="1"/>
</dbReference>
<dbReference type="InterPro" id="IPR024517">
    <property type="entry name" value="Glycogen_phosphorylase_DUF3417"/>
</dbReference>
<gene>
    <name evidence="3" type="ORF">kam1_1892</name>
</gene>
<dbReference type="Proteomes" id="UP000315925">
    <property type="component" value="Chromosome"/>
</dbReference>
<comment type="similarity">
    <text evidence="1">Belongs to the glycogen phosphorylase family.</text>
</comment>
<evidence type="ECO:0000259" key="2">
    <source>
        <dbReference type="Pfam" id="PF11897"/>
    </source>
</evidence>
<dbReference type="KEGG" id="mkc:kam1_1892"/>
<dbReference type="GO" id="GO:0005975">
    <property type="term" value="P:carbohydrate metabolic process"/>
    <property type="evidence" value="ECO:0007669"/>
    <property type="project" value="InterPro"/>
</dbReference>
<dbReference type="Pfam" id="PF00343">
    <property type="entry name" value="Phosphorylase"/>
    <property type="match status" value="1"/>
</dbReference>
<evidence type="ECO:0000256" key="1">
    <source>
        <dbReference type="ARBA" id="ARBA00006047"/>
    </source>
</evidence>
<feature type="domain" description="DUF3417" evidence="2">
    <location>
        <begin position="11"/>
        <end position="116"/>
    </location>
</feature>
<reference evidence="4" key="1">
    <citation type="submission" date="2019-03" db="EMBL/GenBank/DDBJ databases">
        <title>Complete genome of Methylacidiphilum kamchatkense Kam1.</title>
        <authorList>
            <person name="Kruse T."/>
            <person name="Murarilal Ratnadevi C."/>
            <person name="Erikstad H.-A."/>
            <person name="Birkeland N.-K."/>
        </authorList>
    </citation>
    <scope>NUCLEOTIDE SEQUENCE [LARGE SCALE GENOMIC DNA]</scope>
    <source>
        <strain evidence="4">kam1</strain>
    </source>
</reference>
<dbReference type="PANTHER" id="PTHR42655:SF1">
    <property type="entry name" value="GLYCOGEN PHOSPHORYLASE"/>
    <property type="match status" value="1"/>
</dbReference>
<dbReference type="InterPro" id="IPR000811">
    <property type="entry name" value="Glyco_trans_35"/>
</dbReference>
<sequence length="260" mass="30065">MIPQQYLFPDLPEELKGLEDIASDMLWHTVSGSRRLWRKVNPQLWEATSNPWFILESLSKERMKELSQDEEFLSLFHCQLEERKRYFEEKTWFESNFPYFKGNIAYFSMEFGLGEELPIYSGGLGILAGDYLKTASDLGLPVVGIGLLYQQGYFRQLIDSNGEQIEFYPYNDPALLPVFPLRNESGEWIAVQVQLPGRMVTLRSWWAKVGRVFLYLLDSNDPANIPSDRTITGPCMEAIMRCGFCKRSSLEWVDGNSLRS</sequence>
<protein>
    <submittedName>
        <fullName evidence="3">Alpha-glucan phosphorylase-like protein</fullName>
    </submittedName>
</protein>
<dbReference type="InterPro" id="IPR052182">
    <property type="entry name" value="Glycogen/Maltodextrin_Phosph"/>
</dbReference>
<dbReference type="Pfam" id="PF11897">
    <property type="entry name" value="DUF3417"/>
    <property type="match status" value="1"/>
</dbReference>
<organism evidence="3 4">
    <name type="scientific">Methylacidiphilum kamchatkense Kam1</name>
    <dbReference type="NCBI Taxonomy" id="1202785"/>
    <lineage>
        <taxon>Bacteria</taxon>
        <taxon>Pseudomonadati</taxon>
        <taxon>Verrucomicrobiota</taxon>
        <taxon>Methylacidiphilae</taxon>
        <taxon>Methylacidiphilales</taxon>
        <taxon>Methylacidiphilaceae</taxon>
        <taxon>Methylacidiphilum (ex Ratnadevi et al. 2023)</taxon>
    </lineage>
</organism>
<dbReference type="GO" id="GO:0008184">
    <property type="term" value="F:glycogen phosphorylase activity"/>
    <property type="evidence" value="ECO:0007669"/>
    <property type="project" value="InterPro"/>
</dbReference>
<dbReference type="EMBL" id="CP037899">
    <property type="protein sequence ID" value="QDQ43104.1"/>
    <property type="molecule type" value="Genomic_DNA"/>
</dbReference>
<name>A0A516TPH1_9BACT</name>
<accession>A0A516TPH1</accession>
<evidence type="ECO:0000313" key="3">
    <source>
        <dbReference type="EMBL" id="QDQ43104.1"/>
    </source>
</evidence>
<dbReference type="SUPFAM" id="SSF53756">
    <property type="entry name" value="UDP-Glycosyltransferase/glycogen phosphorylase"/>
    <property type="match status" value="1"/>
</dbReference>
<proteinExistence type="inferred from homology"/>
<evidence type="ECO:0000313" key="4">
    <source>
        <dbReference type="Proteomes" id="UP000315925"/>
    </source>
</evidence>
<dbReference type="PANTHER" id="PTHR42655">
    <property type="entry name" value="GLYCOGEN PHOSPHORYLASE"/>
    <property type="match status" value="1"/>
</dbReference>
<dbReference type="AlphaFoldDB" id="A0A516TPH1"/>